<evidence type="ECO:0000313" key="2">
    <source>
        <dbReference type="EMBL" id="EXA41771.1"/>
    </source>
</evidence>
<protein>
    <submittedName>
        <fullName evidence="2">Uncharacterized protein</fullName>
    </submittedName>
</protein>
<dbReference type="Proteomes" id="UP000030751">
    <property type="component" value="Unassembled WGS sequence"/>
</dbReference>
<sequence>MPAGQGPTIPGAYAGNTAGDVMDGREKMAIDT</sequence>
<reference evidence="2" key="1">
    <citation type="submission" date="2011-10" db="EMBL/GenBank/DDBJ databases">
        <title>The Genome Sequence of Fusarium oxysporum HDV247.</title>
        <authorList>
            <consortium name="The Broad Institute Genome Sequencing Platform"/>
            <person name="Ma L.-J."/>
            <person name="Gale L.R."/>
            <person name="Schwartz D.C."/>
            <person name="Zhou S."/>
            <person name="Corby-Kistler H."/>
            <person name="Young S.K."/>
            <person name="Zeng Q."/>
            <person name="Gargeya S."/>
            <person name="Fitzgerald M."/>
            <person name="Haas B."/>
            <person name="Abouelleil A."/>
            <person name="Alvarado L."/>
            <person name="Arachchi H.M."/>
            <person name="Berlin A."/>
            <person name="Brown A."/>
            <person name="Chapman S.B."/>
            <person name="Chen Z."/>
            <person name="Dunbar C."/>
            <person name="Freedman E."/>
            <person name="Gearin G."/>
            <person name="Goldberg J."/>
            <person name="Griggs A."/>
            <person name="Gujja S."/>
            <person name="Heiman D."/>
            <person name="Howarth C."/>
            <person name="Larson L."/>
            <person name="Lui A."/>
            <person name="MacDonald P.J.P."/>
            <person name="Montmayeur A."/>
            <person name="Murphy C."/>
            <person name="Neiman D."/>
            <person name="Pearson M."/>
            <person name="Priest M."/>
            <person name="Roberts A."/>
            <person name="Saif S."/>
            <person name="Shea T."/>
            <person name="Shenoy N."/>
            <person name="Sisk P."/>
            <person name="Stolte C."/>
            <person name="Sykes S."/>
            <person name="Wortman J."/>
            <person name="Nusbaum C."/>
            <person name="Birren B."/>
        </authorList>
    </citation>
    <scope>NUCLEOTIDE SEQUENCE [LARGE SCALE GENOMIC DNA]</scope>
    <source>
        <strain evidence="2">HDV247</strain>
    </source>
</reference>
<reference evidence="2" key="2">
    <citation type="submission" date="2012-05" db="EMBL/GenBank/DDBJ databases">
        <title>Annotation of the Genome Sequence of Fusarium oxysporum HDV247.</title>
        <authorList>
            <consortium name="The Broad Institute Genomics Platform"/>
            <person name="Ma L.-J."/>
            <person name="Corby-Kistler H."/>
            <person name="Broz K."/>
            <person name="Gale L.R."/>
            <person name="Jonkers W."/>
            <person name="O'Donnell K."/>
            <person name="Ploetz R."/>
            <person name="Steinberg C."/>
            <person name="Schwartz D.C."/>
            <person name="VanEtten H."/>
            <person name="Zhou S."/>
            <person name="Young S.K."/>
            <person name="Zeng Q."/>
            <person name="Gargeya S."/>
            <person name="Fitzgerald M."/>
            <person name="Abouelleil A."/>
            <person name="Alvarado L."/>
            <person name="Chapman S.B."/>
            <person name="Gainer-Dewar J."/>
            <person name="Goldberg J."/>
            <person name="Griggs A."/>
            <person name="Gujja S."/>
            <person name="Hansen M."/>
            <person name="Howarth C."/>
            <person name="Imamovic A."/>
            <person name="Ireland A."/>
            <person name="Larimer J."/>
            <person name="McCowan C."/>
            <person name="Murphy C."/>
            <person name="Pearson M."/>
            <person name="Poon T.W."/>
            <person name="Priest M."/>
            <person name="Roberts A."/>
            <person name="Saif S."/>
            <person name="Shea T."/>
            <person name="Sykes S."/>
            <person name="Wortman J."/>
            <person name="Nusbaum C."/>
            <person name="Birren B."/>
        </authorList>
    </citation>
    <scope>NUCLEOTIDE SEQUENCE</scope>
    <source>
        <strain evidence="2">HDV247</strain>
    </source>
</reference>
<dbReference type="HOGENOM" id="CLU_3392358_0_0_1"/>
<gene>
    <name evidence="2" type="ORF">FOVG_07225</name>
</gene>
<feature type="region of interest" description="Disordered" evidence="1">
    <location>
        <begin position="1"/>
        <end position="32"/>
    </location>
</feature>
<dbReference type="EMBL" id="JH650972">
    <property type="protein sequence ID" value="EXA41771.1"/>
    <property type="molecule type" value="Genomic_DNA"/>
</dbReference>
<proteinExistence type="predicted"/>
<accession>W9PFI4</accession>
<dbReference type="AlphaFoldDB" id="W9PFI4"/>
<organism evidence="2">
    <name type="scientific">Fusarium oxysporum f. sp. pisi HDV247</name>
    <dbReference type="NCBI Taxonomy" id="1080344"/>
    <lineage>
        <taxon>Eukaryota</taxon>
        <taxon>Fungi</taxon>
        <taxon>Dikarya</taxon>
        <taxon>Ascomycota</taxon>
        <taxon>Pezizomycotina</taxon>
        <taxon>Sordariomycetes</taxon>
        <taxon>Hypocreomycetidae</taxon>
        <taxon>Hypocreales</taxon>
        <taxon>Nectriaceae</taxon>
        <taxon>Fusarium</taxon>
        <taxon>Fusarium oxysporum species complex</taxon>
    </lineage>
</organism>
<evidence type="ECO:0000256" key="1">
    <source>
        <dbReference type="SAM" id="MobiDB-lite"/>
    </source>
</evidence>
<feature type="compositionally biased region" description="Basic and acidic residues" evidence="1">
    <location>
        <begin position="22"/>
        <end position="32"/>
    </location>
</feature>
<name>W9PFI4_FUSOX</name>